<sequence>MAKKETEKKPLKTQRKRRLARAAFYCMNEAELVEAAVSCLTAGHGLDPRTDQKVGDKAGDAALKIRKKPPSSKTKANPVADVLEEECCNDVSESTYISEKDLDITDVETLPYAKSPQHEGPEDQGSGQVQDHSKVMNVEVEADKRQEHSQMEADAAEDQDDALKLPGRLRKRPSCRAQIVSAHAAQRQSSVCPAAARFTLTCGLLRSVRSSFVSWHRRFKRLIMGNKASRRRDGPAIGAETGATEQQSAEEPGMTQTQEATETEDLDVVVGEPVTLVACLPKEECISMCKEVSAATKAAQNDTEQDPVAKEASAPVQNELLLPVSEPPLKSEPVAEAQLAQEPATEPEPSSNQATEIEAVAAPAEALEQQSETLTQESLPEPVLYSLPLINLGVPDVTLQSANSSPTPAAIHTQVNADKPSDIPAKEECLDHAEAAAISIFGAEKPEETSESLEEPMEATEDLEQLVSDIKDDSVSGLLKNLELEGNDTDLIPSDVKIPDDNPITDISTSTELM</sequence>
<feature type="region of interest" description="Disordered" evidence="1">
    <location>
        <begin position="332"/>
        <end position="379"/>
    </location>
</feature>
<gene>
    <name evidence="2" type="ORF">Q5P01_012372</name>
</gene>
<evidence type="ECO:0000313" key="3">
    <source>
        <dbReference type="Proteomes" id="UP001187415"/>
    </source>
</evidence>
<dbReference type="AlphaFoldDB" id="A0AA88MPF2"/>
<proteinExistence type="predicted"/>
<feature type="region of interest" description="Disordered" evidence="1">
    <location>
        <begin position="113"/>
        <end position="132"/>
    </location>
</feature>
<name>A0AA88MPF2_CHASR</name>
<evidence type="ECO:0000313" key="2">
    <source>
        <dbReference type="EMBL" id="KAK2842172.1"/>
    </source>
</evidence>
<dbReference type="EMBL" id="JAUPFM010000009">
    <property type="protein sequence ID" value="KAK2842172.1"/>
    <property type="molecule type" value="Genomic_DNA"/>
</dbReference>
<accession>A0AA88MPF2</accession>
<comment type="caution">
    <text evidence="2">The sequence shown here is derived from an EMBL/GenBank/DDBJ whole genome shotgun (WGS) entry which is preliminary data.</text>
</comment>
<feature type="compositionally biased region" description="Polar residues" evidence="1">
    <location>
        <begin position="505"/>
        <end position="514"/>
    </location>
</feature>
<feature type="compositionally biased region" description="Polar residues" evidence="1">
    <location>
        <begin position="243"/>
        <end position="260"/>
    </location>
</feature>
<reference evidence="2" key="1">
    <citation type="submission" date="2023-07" db="EMBL/GenBank/DDBJ databases">
        <title>Chromosome-level Genome Assembly of Striped Snakehead (Channa striata).</title>
        <authorList>
            <person name="Liu H."/>
        </authorList>
    </citation>
    <scope>NUCLEOTIDE SEQUENCE</scope>
    <source>
        <strain evidence="2">Gz</strain>
        <tissue evidence="2">Muscle</tissue>
    </source>
</reference>
<keyword evidence="3" id="KW-1185">Reference proteome</keyword>
<protein>
    <submittedName>
        <fullName evidence="2">Uncharacterized protein</fullName>
    </submittedName>
</protein>
<dbReference type="Proteomes" id="UP001187415">
    <property type="component" value="Unassembled WGS sequence"/>
</dbReference>
<organism evidence="2 3">
    <name type="scientific">Channa striata</name>
    <name type="common">Snakehead murrel</name>
    <name type="synonym">Ophicephalus striatus</name>
    <dbReference type="NCBI Taxonomy" id="64152"/>
    <lineage>
        <taxon>Eukaryota</taxon>
        <taxon>Metazoa</taxon>
        <taxon>Chordata</taxon>
        <taxon>Craniata</taxon>
        <taxon>Vertebrata</taxon>
        <taxon>Euteleostomi</taxon>
        <taxon>Actinopterygii</taxon>
        <taxon>Neopterygii</taxon>
        <taxon>Teleostei</taxon>
        <taxon>Neoteleostei</taxon>
        <taxon>Acanthomorphata</taxon>
        <taxon>Anabantaria</taxon>
        <taxon>Anabantiformes</taxon>
        <taxon>Channoidei</taxon>
        <taxon>Channidae</taxon>
        <taxon>Channa</taxon>
    </lineage>
</organism>
<feature type="region of interest" description="Disordered" evidence="1">
    <location>
        <begin position="489"/>
        <end position="514"/>
    </location>
</feature>
<feature type="region of interest" description="Disordered" evidence="1">
    <location>
        <begin position="226"/>
        <end position="263"/>
    </location>
</feature>
<feature type="compositionally biased region" description="Polar residues" evidence="1">
    <location>
        <begin position="368"/>
        <end position="378"/>
    </location>
</feature>
<evidence type="ECO:0000256" key="1">
    <source>
        <dbReference type="SAM" id="MobiDB-lite"/>
    </source>
</evidence>